<evidence type="ECO:0000313" key="2">
    <source>
        <dbReference type="EMBL" id="KAF0888485.1"/>
    </source>
</evidence>
<dbReference type="OrthoDB" id="689581at2759"/>
<dbReference type="Proteomes" id="UP000479710">
    <property type="component" value="Unassembled WGS sequence"/>
</dbReference>
<comment type="caution">
    <text evidence="2">The sequence shown here is derived from an EMBL/GenBank/DDBJ whole genome shotgun (WGS) entry which is preliminary data.</text>
</comment>
<dbReference type="EMBL" id="SPHZ02000012">
    <property type="protein sequence ID" value="KAF0888485.1"/>
    <property type="molecule type" value="Genomic_DNA"/>
</dbReference>
<organism evidence="2 3">
    <name type="scientific">Oryza meyeriana var. granulata</name>
    <dbReference type="NCBI Taxonomy" id="110450"/>
    <lineage>
        <taxon>Eukaryota</taxon>
        <taxon>Viridiplantae</taxon>
        <taxon>Streptophyta</taxon>
        <taxon>Embryophyta</taxon>
        <taxon>Tracheophyta</taxon>
        <taxon>Spermatophyta</taxon>
        <taxon>Magnoliopsida</taxon>
        <taxon>Liliopsida</taxon>
        <taxon>Poales</taxon>
        <taxon>Poaceae</taxon>
        <taxon>BOP clade</taxon>
        <taxon>Oryzoideae</taxon>
        <taxon>Oryzeae</taxon>
        <taxon>Oryzinae</taxon>
        <taxon>Oryza</taxon>
        <taxon>Oryza meyeriana</taxon>
    </lineage>
</organism>
<feature type="compositionally biased region" description="Basic and acidic residues" evidence="1">
    <location>
        <begin position="1"/>
        <end position="16"/>
    </location>
</feature>
<proteinExistence type="predicted"/>
<sequence>MERRRGVRQREEKKPMGVDGSGKKDRKRASGSAREEGCATEMCPVTEMKREGPEEARACCFGEQLRSGCPVLEDLELRKRVVGFGILHSDMLKKLTC</sequence>
<reference evidence="2 3" key="1">
    <citation type="submission" date="2019-11" db="EMBL/GenBank/DDBJ databases">
        <title>Whole genome sequence of Oryza granulata.</title>
        <authorList>
            <person name="Li W."/>
        </authorList>
    </citation>
    <scope>NUCLEOTIDE SEQUENCE [LARGE SCALE GENOMIC DNA]</scope>
    <source>
        <strain evidence="3">cv. Menghai</strain>
        <tissue evidence="2">Leaf</tissue>
    </source>
</reference>
<gene>
    <name evidence="2" type="ORF">E2562_014722</name>
</gene>
<evidence type="ECO:0000256" key="1">
    <source>
        <dbReference type="SAM" id="MobiDB-lite"/>
    </source>
</evidence>
<dbReference type="AlphaFoldDB" id="A0A6G1BJH0"/>
<keyword evidence="3" id="KW-1185">Reference proteome</keyword>
<protein>
    <submittedName>
        <fullName evidence="2">Uncharacterized protein</fullName>
    </submittedName>
</protein>
<feature type="region of interest" description="Disordered" evidence="1">
    <location>
        <begin position="1"/>
        <end position="37"/>
    </location>
</feature>
<accession>A0A6G1BJH0</accession>
<evidence type="ECO:0000313" key="3">
    <source>
        <dbReference type="Proteomes" id="UP000479710"/>
    </source>
</evidence>
<name>A0A6G1BJH0_9ORYZ</name>